<name>A0A0K0G1J9_STRVS</name>
<sequence>MPNCTDEQRLDEMKRRIHTKLTPHSDIWKFVIMSSYDNEPDLVREVASYAKLLSPPQTPKDKVFKTPPVKEKLMGRCNIHPKGPIVTPNVRCRRI</sequence>
<dbReference type="AlphaFoldDB" id="A0A0K0G1J9"/>
<dbReference type="WBParaSite" id="SVE_1859000.1">
    <property type="protein sequence ID" value="SVE_1859000.1"/>
    <property type="gene ID" value="SVE_1859000"/>
</dbReference>
<organism evidence="1 2">
    <name type="scientific">Strongyloides venezuelensis</name>
    <name type="common">Threadworm</name>
    <dbReference type="NCBI Taxonomy" id="75913"/>
    <lineage>
        <taxon>Eukaryota</taxon>
        <taxon>Metazoa</taxon>
        <taxon>Ecdysozoa</taxon>
        <taxon>Nematoda</taxon>
        <taxon>Chromadorea</taxon>
        <taxon>Rhabditida</taxon>
        <taxon>Tylenchina</taxon>
        <taxon>Panagrolaimomorpha</taxon>
        <taxon>Strongyloidoidea</taxon>
        <taxon>Strongyloididae</taxon>
        <taxon>Strongyloides</taxon>
    </lineage>
</organism>
<proteinExistence type="predicted"/>
<accession>A0A0K0G1J9</accession>
<evidence type="ECO:0000313" key="2">
    <source>
        <dbReference type="WBParaSite" id="SVE_1859000.1"/>
    </source>
</evidence>
<dbReference type="Proteomes" id="UP000035680">
    <property type="component" value="Unassembled WGS sequence"/>
</dbReference>
<evidence type="ECO:0000313" key="1">
    <source>
        <dbReference type="Proteomes" id="UP000035680"/>
    </source>
</evidence>
<reference evidence="2" key="2">
    <citation type="submission" date="2015-08" db="UniProtKB">
        <authorList>
            <consortium name="WormBaseParasite"/>
        </authorList>
    </citation>
    <scope>IDENTIFICATION</scope>
</reference>
<keyword evidence="1" id="KW-1185">Reference proteome</keyword>
<reference evidence="1" key="1">
    <citation type="submission" date="2014-07" db="EMBL/GenBank/DDBJ databases">
        <authorList>
            <person name="Martin A.A"/>
            <person name="De Silva N."/>
        </authorList>
    </citation>
    <scope>NUCLEOTIDE SEQUENCE</scope>
</reference>
<protein>
    <submittedName>
        <fullName evidence="2">Dynein light chain</fullName>
    </submittedName>
</protein>